<evidence type="ECO:0000313" key="10">
    <source>
        <dbReference type="Proteomes" id="UP000242469"/>
    </source>
</evidence>
<feature type="transmembrane region" description="Helical" evidence="7">
    <location>
        <begin position="95"/>
        <end position="114"/>
    </location>
</feature>
<gene>
    <name evidence="9" type="ORF">SAMN02745729_11716</name>
</gene>
<evidence type="ECO:0000256" key="1">
    <source>
        <dbReference type="ARBA" id="ARBA00001933"/>
    </source>
</evidence>
<dbReference type="Pfam" id="PF00155">
    <property type="entry name" value="Aminotran_1_2"/>
    <property type="match status" value="1"/>
</dbReference>
<evidence type="ECO:0000313" key="9">
    <source>
        <dbReference type="EMBL" id="SEB09665.1"/>
    </source>
</evidence>
<evidence type="ECO:0000256" key="7">
    <source>
        <dbReference type="SAM" id="Phobius"/>
    </source>
</evidence>
<dbReference type="EC" id="2.6.1.-" evidence="6"/>
<evidence type="ECO:0000256" key="6">
    <source>
        <dbReference type="RuleBase" id="RU000481"/>
    </source>
</evidence>
<organism evidence="9 10">
    <name type="scientific">Marinobacterium iners DSM 11526</name>
    <dbReference type="NCBI Taxonomy" id="1122198"/>
    <lineage>
        <taxon>Bacteria</taxon>
        <taxon>Pseudomonadati</taxon>
        <taxon>Pseudomonadota</taxon>
        <taxon>Gammaproteobacteria</taxon>
        <taxon>Oceanospirillales</taxon>
        <taxon>Oceanospirillaceae</taxon>
        <taxon>Marinobacterium</taxon>
    </lineage>
</organism>
<dbReference type="PANTHER" id="PTHR46383">
    <property type="entry name" value="ASPARTATE AMINOTRANSFERASE"/>
    <property type="match status" value="1"/>
</dbReference>
<dbReference type="PROSITE" id="PS00105">
    <property type="entry name" value="AA_TRANSFER_CLASS_1"/>
    <property type="match status" value="1"/>
</dbReference>
<comment type="cofactor">
    <cofactor evidence="1 6">
        <name>pyridoxal 5'-phosphate</name>
        <dbReference type="ChEBI" id="CHEBI:597326"/>
    </cofactor>
</comment>
<dbReference type="SUPFAM" id="SSF53383">
    <property type="entry name" value="PLP-dependent transferases"/>
    <property type="match status" value="1"/>
</dbReference>
<dbReference type="PANTHER" id="PTHR46383:SF2">
    <property type="entry name" value="AMINOTRANSFERASE"/>
    <property type="match status" value="1"/>
</dbReference>
<evidence type="ECO:0000256" key="4">
    <source>
        <dbReference type="ARBA" id="ARBA00022679"/>
    </source>
</evidence>
<dbReference type="GO" id="GO:0006520">
    <property type="term" value="P:amino acid metabolic process"/>
    <property type="evidence" value="ECO:0007669"/>
    <property type="project" value="InterPro"/>
</dbReference>
<comment type="similarity">
    <text evidence="2 6">Belongs to the class-I pyridoxal-phosphate-dependent aminotransferase family.</text>
</comment>
<dbReference type="InterPro" id="IPR015421">
    <property type="entry name" value="PyrdxlP-dep_Trfase_major"/>
</dbReference>
<evidence type="ECO:0000256" key="2">
    <source>
        <dbReference type="ARBA" id="ARBA00007441"/>
    </source>
</evidence>
<evidence type="ECO:0000259" key="8">
    <source>
        <dbReference type="Pfam" id="PF00155"/>
    </source>
</evidence>
<dbReference type="RefSeq" id="WP_091827638.1">
    <property type="nucleotide sequence ID" value="NZ_FNRJ01000017.1"/>
</dbReference>
<name>A0A1H4GJ75_9GAMM</name>
<dbReference type="OrthoDB" id="9763453at2"/>
<protein>
    <recommendedName>
        <fullName evidence="6">Aminotransferase</fullName>
        <ecNumber evidence="6">2.6.1.-</ecNumber>
    </recommendedName>
</protein>
<accession>A0A1H4GJ75</accession>
<dbReference type="EMBL" id="FNRJ01000017">
    <property type="protein sequence ID" value="SEB09665.1"/>
    <property type="molecule type" value="Genomic_DNA"/>
</dbReference>
<sequence>MISDWTARAREIDSFKVMDLLKRAAELDAEGRDVVHMEAGEPDFPTAEPIMQAARRAMDAGHTRYTPAGGIMPLREAIADFYQRRYGVNISPRQVLVTAGASGALLLAFSLLAAPGSRFMLADPGYPCNRQFLRLLEARGQLVPVGPELNYQLNADLVEQHWADDTAGVLLASPSNPTGSVVPTDHLRAIADQVRQCGGSLIVDEIYHGLTYGFDADTVLGVAPDALVLNSFSKYFGMTGWRLGWLVAPEEAVAEMEKIAQNLFISPATLSQYAALAAFEPATIEILEQRRQAFALRRDRLVAGLRELGFGIPRMPEGAFYVYADASHLTDDSFAFCWSLLEEDYVAVTPGADFGHNRPERHIRFSYTTGLDRIELALERLQQRISRA</sequence>
<keyword evidence="5" id="KW-0663">Pyridoxal phosphate</keyword>
<dbReference type="InterPro" id="IPR004838">
    <property type="entry name" value="NHTrfase_class1_PyrdxlP-BS"/>
</dbReference>
<keyword evidence="7" id="KW-1133">Transmembrane helix</keyword>
<keyword evidence="7" id="KW-0812">Transmembrane</keyword>
<keyword evidence="3 6" id="KW-0032">Aminotransferase</keyword>
<dbReference type="InterPro" id="IPR004839">
    <property type="entry name" value="Aminotransferase_I/II_large"/>
</dbReference>
<dbReference type="STRING" id="1122198.SAMN02745729_11716"/>
<dbReference type="Proteomes" id="UP000242469">
    <property type="component" value="Unassembled WGS sequence"/>
</dbReference>
<dbReference type="AlphaFoldDB" id="A0A1H4GJ75"/>
<dbReference type="InterPro" id="IPR050596">
    <property type="entry name" value="AspAT/PAT-like"/>
</dbReference>
<keyword evidence="10" id="KW-1185">Reference proteome</keyword>
<dbReference type="NCBIfam" id="NF006514">
    <property type="entry name" value="PRK08960.1"/>
    <property type="match status" value="1"/>
</dbReference>
<dbReference type="InterPro" id="IPR015424">
    <property type="entry name" value="PyrdxlP-dep_Trfase"/>
</dbReference>
<dbReference type="CDD" id="cd00609">
    <property type="entry name" value="AAT_like"/>
    <property type="match status" value="1"/>
</dbReference>
<keyword evidence="7" id="KW-0472">Membrane</keyword>
<feature type="domain" description="Aminotransferase class I/classII large" evidence="8">
    <location>
        <begin position="33"/>
        <end position="380"/>
    </location>
</feature>
<dbReference type="GO" id="GO:0030170">
    <property type="term" value="F:pyridoxal phosphate binding"/>
    <property type="evidence" value="ECO:0007669"/>
    <property type="project" value="InterPro"/>
</dbReference>
<dbReference type="Gene3D" id="3.40.640.10">
    <property type="entry name" value="Type I PLP-dependent aspartate aminotransferase-like (Major domain)"/>
    <property type="match status" value="1"/>
</dbReference>
<dbReference type="GO" id="GO:0008483">
    <property type="term" value="F:transaminase activity"/>
    <property type="evidence" value="ECO:0007669"/>
    <property type="project" value="UniProtKB-KW"/>
</dbReference>
<proteinExistence type="inferred from homology"/>
<keyword evidence="4 6" id="KW-0808">Transferase</keyword>
<evidence type="ECO:0000256" key="5">
    <source>
        <dbReference type="ARBA" id="ARBA00022898"/>
    </source>
</evidence>
<evidence type="ECO:0000256" key="3">
    <source>
        <dbReference type="ARBA" id="ARBA00022576"/>
    </source>
</evidence>
<reference evidence="10" key="1">
    <citation type="submission" date="2016-10" db="EMBL/GenBank/DDBJ databases">
        <authorList>
            <person name="Varghese N."/>
            <person name="Submissions S."/>
        </authorList>
    </citation>
    <scope>NUCLEOTIDE SEQUENCE [LARGE SCALE GENOMIC DNA]</scope>
    <source>
        <strain evidence="10">DSM 11526</strain>
    </source>
</reference>